<comment type="caution">
    <text evidence="1">The sequence shown here is derived from an EMBL/GenBank/DDBJ whole genome shotgun (WGS) entry which is preliminary data.</text>
</comment>
<feature type="non-terminal residue" evidence="1">
    <location>
        <position position="1"/>
    </location>
</feature>
<organism evidence="1">
    <name type="scientific">marine sediment metagenome</name>
    <dbReference type="NCBI Taxonomy" id="412755"/>
    <lineage>
        <taxon>unclassified sequences</taxon>
        <taxon>metagenomes</taxon>
        <taxon>ecological metagenomes</taxon>
    </lineage>
</organism>
<gene>
    <name evidence="1" type="ORF">S01H4_25832</name>
</gene>
<evidence type="ECO:0000313" key="1">
    <source>
        <dbReference type="EMBL" id="GAG79944.1"/>
    </source>
</evidence>
<accession>X1ADC6</accession>
<dbReference type="EMBL" id="BART01012354">
    <property type="protein sequence ID" value="GAG79944.1"/>
    <property type="molecule type" value="Genomic_DNA"/>
</dbReference>
<name>X1ADC6_9ZZZZ</name>
<reference evidence="1" key="1">
    <citation type="journal article" date="2014" name="Front. Microbiol.">
        <title>High frequency of phylogenetically diverse reductive dehalogenase-homologous genes in deep subseafloor sedimentary metagenomes.</title>
        <authorList>
            <person name="Kawai M."/>
            <person name="Futagami T."/>
            <person name="Toyoda A."/>
            <person name="Takaki Y."/>
            <person name="Nishi S."/>
            <person name="Hori S."/>
            <person name="Arai W."/>
            <person name="Tsubouchi T."/>
            <person name="Morono Y."/>
            <person name="Uchiyama I."/>
            <person name="Ito T."/>
            <person name="Fujiyama A."/>
            <person name="Inagaki F."/>
            <person name="Takami H."/>
        </authorList>
    </citation>
    <scope>NUCLEOTIDE SEQUENCE</scope>
    <source>
        <strain evidence="1">Expedition CK06-06</strain>
    </source>
</reference>
<dbReference type="AlphaFoldDB" id="X1ADC6"/>
<sequence length="48" mass="5549">TLEEIIKALKELLEFGFGDLVVYVKDHKIPRIKYTESREPEEKDGANS</sequence>
<proteinExistence type="predicted"/>
<protein>
    <submittedName>
        <fullName evidence="1">Uncharacterized protein</fullName>
    </submittedName>
</protein>